<evidence type="ECO:0008006" key="2">
    <source>
        <dbReference type="Google" id="ProtNLM"/>
    </source>
</evidence>
<dbReference type="AlphaFoldDB" id="A0A075GKF0"/>
<proteinExistence type="predicted"/>
<name>A0A075GKF0_9ARCH</name>
<reference evidence="1" key="1">
    <citation type="journal article" date="2014" name="Genome Biol. Evol.">
        <title>Pangenome evidence for extensive interdomain horizontal transfer affecting lineage core and shell genes in uncultured planktonic thaumarchaeota and euryarchaeota.</title>
        <authorList>
            <person name="Deschamps P."/>
            <person name="Zivanovic Y."/>
            <person name="Moreira D."/>
            <person name="Rodriguez-Valera F."/>
            <person name="Lopez-Garcia P."/>
        </authorList>
    </citation>
    <scope>NUCLEOTIDE SEQUENCE</scope>
</reference>
<organism evidence="1">
    <name type="scientific">uncultured marine thaumarchaeote KM3_156_B03</name>
    <dbReference type="NCBI Taxonomy" id="1456022"/>
    <lineage>
        <taxon>Archaea</taxon>
        <taxon>Nitrososphaerota</taxon>
        <taxon>environmental samples</taxon>
    </lineage>
</organism>
<dbReference type="EMBL" id="KF900647">
    <property type="protein sequence ID" value="AIF02382.1"/>
    <property type="molecule type" value="Genomic_DNA"/>
</dbReference>
<accession>A0A075GKF0</accession>
<protein>
    <recommendedName>
        <fullName evidence="2">Secreted periplasmic Zn-dependent protease</fullName>
    </recommendedName>
</protein>
<sequence>MLFVPASISAVQAQDSEIPSWIKNNAGWWATDLIDDSSFLQGIQYLIKEGIMVIPPTETSDSSGSGVPAWIKNNAGWWADGQIDDGSFVSGIQWLISNGIIVVEQEQTQPTVSDNEIQKLADEYWDCLIGDPVPSPICIEYDEDKYTVGGIEELTFISGYQVFDGTGDDSNWRMNYHNPVDAKLEKFQDEDLHKQLFDMYVSITPKQLLDEVAYLDIATDDYGGKEAAAVGRGDWEDDLRYKYWLSIDPLDMAPSAGPIDEMYHKATMIHENAHILSLGSSQSDNDNPFFSTGIADLYVEPYTELRKIIQEKESACAPNYYDDASGCMKDNSYMNKFFQEFWIDIYPSFKWFYEFDDYDKFLDHNDLFYKKYKTQFVTDYAQTNPSEDFAESFTAFVLKEKPTKSIITDQKILFFYDFPELVEMRDFIRSNL</sequence>
<evidence type="ECO:0000313" key="1">
    <source>
        <dbReference type="EMBL" id="AIF02382.1"/>
    </source>
</evidence>